<sequence>MNSKPLLLSFVTCDGVHLDNGSGKYYLLGIFSNIRGRQFPVIHPQMFWFIVLTDVAVGEHTLKVSLGIPGEEPVMHIERPFESKSPLHRIHLINEIKNLKFEKAGDYGAVVEVDDEPILVTSFGVTQ</sequence>
<protein>
    <submittedName>
        <fullName evidence="1">Uncharacterized protein</fullName>
    </submittedName>
</protein>
<accession>A0AAQ3L6D7</accession>
<organism evidence="1 2">
    <name type="scientific">Rubellicoccus peritrichatus</name>
    <dbReference type="NCBI Taxonomy" id="3080537"/>
    <lineage>
        <taxon>Bacteria</taxon>
        <taxon>Pseudomonadati</taxon>
        <taxon>Verrucomicrobiota</taxon>
        <taxon>Opitutia</taxon>
        <taxon>Puniceicoccales</taxon>
        <taxon>Cerasicoccaceae</taxon>
        <taxon>Rubellicoccus</taxon>
    </lineage>
</organism>
<evidence type="ECO:0000313" key="2">
    <source>
        <dbReference type="Proteomes" id="UP001304300"/>
    </source>
</evidence>
<keyword evidence="2" id="KW-1185">Reference proteome</keyword>
<name>A0AAQ3L6D7_9BACT</name>
<dbReference type="EMBL" id="CP136920">
    <property type="protein sequence ID" value="WOO39522.1"/>
    <property type="molecule type" value="Genomic_DNA"/>
</dbReference>
<evidence type="ECO:0000313" key="1">
    <source>
        <dbReference type="EMBL" id="WOO39522.1"/>
    </source>
</evidence>
<dbReference type="AlphaFoldDB" id="A0AAQ3L6D7"/>
<dbReference type="KEGG" id="puo:RZN69_12935"/>
<dbReference type="InterPro" id="IPR054221">
    <property type="entry name" value="DUF6941"/>
</dbReference>
<dbReference type="Proteomes" id="UP001304300">
    <property type="component" value="Chromosome"/>
</dbReference>
<gene>
    <name evidence="1" type="ORF">RZN69_12935</name>
</gene>
<dbReference type="RefSeq" id="WP_317831445.1">
    <property type="nucleotide sequence ID" value="NZ_CP136920.1"/>
</dbReference>
<dbReference type="Pfam" id="PF22091">
    <property type="entry name" value="DUF6941"/>
    <property type="match status" value="1"/>
</dbReference>
<proteinExistence type="predicted"/>
<reference evidence="1 2" key="1">
    <citation type="submission" date="2023-10" db="EMBL/GenBank/DDBJ databases">
        <title>Rubellicoccus peritrichatus gen. nov., sp. nov., isolated from an algae of coral reef tank.</title>
        <authorList>
            <person name="Luo J."/>
        </authorList>
    </citation>
    <scope>NUCLEOTIDE SEQUENCE [LARGE SCALE GENOMIC DNA]</scope>
    <source>
        <strain evidence="1 2">CR14</strain>
    </source>
</reference>